<dbReference type="OrthoDB" id="8118963at2759"/>
<dbReference type="PANTHER" id="PTHR21066:SF15">
    <property type="entry name" value="GH25962P-RELATED"/>
    <property type="match status" value="1"/>
</dbReference>
<evidence type="ECO:0000259" key="4">
    <source>
        <dbReference type="Pfam" id="PF22651"/>
    </source>
</evidence>
<dbReference type="EMBL" id="KP236518">
    <property type="protein sequence ID" value="AJC97649.1"/>
    <property type="molecule type" value="Genomic_DNA"/>
</dbReference>
<dbReference type="InterPro" id="IPR052295">
    <property type="entry name" value="Odorant-binding_protein"/>
</dbReference>
<protein>
    <submittedName>
        <fullName evidence="5">Odorant-binding protein 93a</fullName>
    </submittedName>
</protein>
<name>A0A0B4UCA3_DRONA</name>
<reference evidence="5" key="1">
    <citation type="journal article" date="2015" name="J. Evol. Biol.">
        <title>Molecular evolution of candidate genes involved in post-mating-prezygotic reproductive isolation.</title>
        <authorList>
            <person name="Bono J.M."/>
            <person name="Matzkin L.M."/>
            <person name="Hoang K."/>
            <person name="Brandsmeier L."/>
        </authorList>
    </citation>
    <scope>NUCLEOTIDE SEQUENCE</scope>
    <source>
        <strain evidence="5">15081-1374.12</strain>
    </source>
</reference>
<gene>
    <name evidence="5" type="primary">Obp93a</name>
</gene>
<dbReference type="PANTHER" id="PTHR21066">
    <property type="entry name" value="ODORANT-BINDING PROTEIN 59A-RELATED"/>
    <property type="match status" value="1"/>
</dbReference>
<evidence type="ECO:0000256" key="1">
    <source>
        <dbReference type="ARBA" id="ARBA00004613"/>
    </source>
</evidence>
<evidence type="ECO:0000256" key="3">
    <source>
        <dbReference type="ARBA" id="ARBA00022525"/>
    </source>
</evidence>
<evidence type="ECO:0000313" key="5">
    <source>
        <dbReference type="EMBL" id="AJC97649.1"/>
    </source>
</evidence>
<accession>A0A0B4UCA3</accession>
<feature type="domain" description="OBP47-like" evidence="4">
    <location>
        <begin position="55"/>
        <end position="178"/>
    </location>
</feature>
<sequence length="190" mass="21602">MLLLSIFKIDGTSNKLKSCDTTKHTKILGSCCNVPRNDQYSRACRQSLLSKTDRIANNTEARNLRQDKVALHACMAECVFKKNGFLYSNGTVNLSVMQRSLEQRYKKDAALAKLVTKSLISCADYAMTRTKQFEWLHAKDNCDYYPATLLACIMEQVYQNCPASLWKNTEDCAAMQKFLIACDDVKKTRK</sequence>
<keyword evidence="3" id="KW-0964">Secreted</keyword>
<proteinExistence type="inferred from homology"/>
<dbReference type="GO" id="GO:0005576">
    <property type="term" value="C:extracellular region"/>
    <property type="evidence" value="ECO:0007669"/>
    <property type="project" value="UniProtKB-SubCell"/>
</dbReference>
<evidence type="ECO:0000256" key="2">
    <source>
        <dbReference type="ARBA" id="ARBA00008098"/>
    </source>
</evidence>
<dbReference type="GO" id="GO:0005549">
    <property type="term" value="F:odorant binding"/>
    <property type="evidence" value="ECO:0007669"/>
    <property type="project" value="InterPro"/>
</dbReference>
<comment type="similarity">
    <text evidence="2">Belongs to the PBP/GOBP family.</text>
</comment>
<dbReference type="Pfam" id="PF22651">
    <property type="entry name" value="OBP47_like"/>
    <property type="match status" value="1"/>
</dbReference>
<dbReference type="InterPro" id="IPR054577">
    <property type="entry name" value="OBP47-like_dom"/>
</dbReference>
<dbReference type="InterPro" id="IPR036728">
    <property type="entry name" value="PBP_GOBP_sf"/>
</dbReference>
<dbReference type="AlphaFoldDB" id="A0A0B4UCA3"/>
<dbReference type="Gene3D" id="1.10.238.270">
    <property type="match status" value="1"/>
</dbReference>
<organism evidence="5">
    <name type="scientific">Drosophila navojoa</name>
    <name type="common">Fruit fly</name>
    <dbReference type="NCBI Taxonomy" id="7232"/>
    <lineage>
        <taxon>Eukaryota</taxon>
        <taxon>Metazoa</taxon>
        <taxon>Ecdysozoa</taxon>
        <taxon>Arthropoda</taxon>
        <taxon>Hexapoda</taxon>
        <taxon>Insecta</taxon>
        <taxon>Pterygota</taxon>
        <taxon>Neoptera</taxon>
        <taxon>Endopterygota</taxon>
        <taxon>Diptera</taxon>
        <taxon>Brachycera</taxon>
        <taxon>Muscomorpha</taxon>
        <taxon>Ephydroidea</taxon>
        <taxon>Drosophilidae</taxon>
        <taxon>Drosophila</taxon>
    </lineage>
</organism>
<dbReference type="SUPFAM" id="SSF47565">
    <property type="entry name" value="Insect pheromone/odorant-binding proteins"/>
    <property type="match status" value="1"/>
</dbReference>
<comment type="subcellular location">
    <subcellularLocation>
        <location evidence="1">Secreted</location>
    </subcellularLocation>
</comment>